<accession>X1CRL5</accession>
<protein>
    <submittedName>
        <fullName evidence="1">Uncharacterized protein</fullName>
    </submittedName>
</protein>
<dbReference type="EMBL" id="BART01021056">
    <property type="protein sequence ID" value="GAG95602.1"/>
    <property type="molecule type" value="Genomic_DNA"/>
</dbReference>
<comment type="caution">
    <text evidence="1">The sequence shown here is derived from an EMBL/GenBank/DDBJ whole genome shotgun (WGS) entry which is preliminary data.</text>
</comment>
<name>X1CRL5_9ZZZZ</name>
<dbReference type="AlphaFoldDB" id="X1CRL5"/>
<organism evidence="1">
    <name type="scientific">marine sediment metagenome</name>
    <dbReference type="NCBI Taxonomy" id="412755"/>
    <lineage>
        <taxon>unclassified sequences</taxon>
        <taxon>metagenomes</taxon>
        <taxon>ecological metagenomes</taxon>
    </lineage>
</organism>
<proteinExistence type="predicted"/>
<evidence type="ECO:0000313" key="1">
    <source>
        <dbReference type="EMBL" id="GAG95602.1"/>
    </source>
</evidence>
<reference evidence="1" key="1">
    <citation type="journal article" date="2014" name="Front. Microbiol.">
        <title>High frequency of phylogenetically diverse reductive dehalogenase-homologous genes in deep subseafloor sedimentary metagenomes.</title>
        <authorList>
            <person name="Kawai M."/>
            <person name="Futagami T."/>
            <person name="Toyoda A."/>
            <person name="Takaki Y."/>
            <person name="Nishi S."/>
            <person name="Hori S."/>
            <person name="Arai W."/>
            <person name="Tsubouchi T."/>
            <person name="Morono Y."/>
            <person name="Uchiyama I."/>
            <person name="Ito T."/>
            <person name="Fujiyama A."/>
            <person name="Inagaki F."/>
            <person name="Takami H."/>
        </authorList>
    </citation>
    <scope>NUCLEOTIDE SEQUENCE</scope>
    <source>
        <strain evidence="1">Expedition CK06-06</strain>
    </source>
</reference>
<gene>
    <name evidence="1" type="ORF">S01H4_38963</name>
</gene>
<sequence>TEGAAVWRRIGDYSEGTWTVAFTCSTSGTITLDGSYETGNYTKVGRQVTVVGNFKVASVDAPVGTLTLTGLPFTCGDTNAMVSAISVRATALAVEAITSIQGYVVNNTTTLRIQKFEAGSSSVLAGDVEANSFFAISATYFTD</sequence>
<feature type="non-terminal residue" evidence="1">
    <location>
        <position position="1"/>
    </location>
</feature>